<reference evidence="2 3" key="1">
    <citation type="journal article" date="2016" name="ISME J.">
        <title>Chasing the elusive Euryarchaeota class WSA2: genomes reveal a uniquely fastidious methyl-reducing methanogen.</title>
        <authorList>
            <person name="Nobu M.K."/>
            <person name="Narihiro T."/>
            <person name="Kuroda K."/>
            <person name="Mei R."/>
            <person name="Liu W.T."/>
        </authorList>
    </citation>
    <scope>NUCLEOTIDE SEQUENCE [LARGE SCALE GENOMIC DNA]</scope>
    <source>
        <strain evidence="2">U1lsi0528_Bin089</strain>
    </source>
</reference>
<feature type="transmembrane region" description="Helical" evidence="1">
    <location>
        <begin position="12"/>
        <end position="30"/>
    </location>
</feature>
<keyword evidence="1" id="KW-1133">Transmembrane helix</keyword>
<evidence type="ECO:0000256" key="1">
    <source>
        <dbReference type="SAM" id="Phobius"/>
    </source>
</evidence>
<feature type="transmembrane region" description="Helical" evidence="1">
    <location>
        <begin position="36"/>
        <end position="53"/>
    </location>
</feature>
<accession>A0A150J8A1</accession>
<keyword evidence="1" id="KW-0812">Transmembrane</keyword>
<keyword evidence="1" id="KW-0472">Membrane</keyword>
<comment type="caution">
    <text evidence="2">The sequence shown here is derived from an EMBL/GenBank/DDBJ whole genome shotgun (WGS) entry which is preliminary data.</text>
</comment>
<dbReference type="EMBL" id="LNGD01000014">
    <property type="protein sequence ID" value="KYC53365.1"/>
    <property type="molecule type" value="Genomic_DNA"/>
</dbReference>
<evidence type="ECO:0000313" key="3">
    <source>
        <dbReference type="Proteomes" id="UP000075578"/>
    </source>
</evidence>
<dbReference type="AlphaFoldDB" id="A0A150J8A1"/>
<protein>
    <submittedName>
        <fullName evidence="2">Uncharacterized protein</fullName>
    </submittedName>
</protein>
<evidence type="ECO:0000313" key="2">
    <source>
        <dbReference type="EMBL" id="KYC53365.1"/>
    </source>
</evidence>
<proteinExistence type="predicted"/>
<sequence length="67" mass="8000">MRINELNPFLSGLILALIYLIVFTLFEYSIYKKISLTRPIVGAFVFFMSYLAFRRYMIGRIEKKIKK</sequence>
<gene>
    <name evidence="2" type="ORF">AMQ74_00421</name>
</gene>
<name>A0A150J8A1_9EURY</name>
<organism evidence="2 3">
    <name type="scientific">Candidatus Methanofastidiosum methylothiophilum</name>
    <dbReference type="NCBI Taxonomy" id="1705564"/>
    <lineage>
        <taxon>Archaea</taxon>
        <taxon>Methanobacteriati</taxon>
        <taxon>Methanobacteriota</taxon>
        <taxon>Stenosarchaea group</taxon>
        <taxon>Candidatus Methanofastidiosia</taxon>
        <taxon>Candidatus Methanofastidiosales</taxon>
        <taxon>Candidatus Methanofastidiosaceae</taxon>
        <taxon>Candidatus Methanofastidiosum</taxon>
    </lineage>
</organism>
<dbReference type="Proteomes" id="UP000075578">
    <property type="component" value="Unassembled WGS sequence"/>
</dbReference>